<sequence length="261" mass="29229">MVGDMMLDTFDYVVVGAGSAGCIVANRLTEDGRHSVCLLEAGPSDWNPYIHIPAGFIKTLANSNLNWMYQTEPSHWTAGRTIEVPRGKTLGGSSSLNGHIYNRGQRLDYDTWSQRGNRGWGYADVLPYFKRCEQRIGEGDNTFRGRSGNLQVTDLNYRHPLCEAFMDGAEEIGIPRNPDYNGERQEGVSYVQRTTYNRRRVSTARAFLKPARSRLNLTVRTKSFATHILMDGKRAVGVEYCKGGRGGLNVEVRANREALLC</sequence>
<organism evidence="6">
    <name type="scientific">marine metagenome</name>
    <dbReference type="NCBI Taxonomy" id="408172"/>
    <lineage>
        <taxon>unclassified sequences</taxon>
        <taxon>metagenomes</taxon>
        <taxon>ecological metagenomes</taxon>
    </lineage>
</organism>
<evidence type="ECO:0000256" key="4">
    <source>
        <dbReference type="ARBA" id="ARBA00022827"/>
    </source>
</evidence>
<dbReference type="PANTHER" id="PTHR11552:SF147">
    <property type="entry name" value="CHOLINE DEHYDROGENASE, MITOCHONDRIAL"/>
    <property type="match status" value="1"/>
</dbReference>
<feature type="non-terminal residue" evidence="6">
    <location>
        <position position="261"/>
    </location>
</feature>
<proteinExistence type="inferred from homology"/>
<dbReference type="EMBL" id="UINC01164744">
    <property type="protein sequence ID" value="SVD65750.1"/>
    <property type="molecule type" value="Genomic_DNA"/>
</dbReference>
<dbReference type="Gene3D" id="3.50.50.60">
    <property type="entry name" value="FAD/NAD(P)-binding domain"/>
    <property type="match status" value="1"/>
</dbReference>
<dbReference type="GO" id="GO:0050660">
    <property type="term" value="F:flavin adenine dinucleotide binding"/>
    <property type="evidence" value="ECO:0007669"/>
    <property type="project" value="InterPro"/>
</dbReference>
<dbReference type="GO" id="GO:0016614">
    <property type="term" value="F:oxidoreductase activity, acting on CH-OH group of donors"/>
    <property type="evidence" value="ECO:0007669"/>
    <property type="project" value="InterPro"/>
</dbReference>
<evidence type="ECO:0000256" key="2">
    <source>
        <dbReference type="ARBA" id="ARBA00010790"/>
    </source>
</evidence>
<comment type="cofactor">
    <cofactor evidence="1">
        <name>FAD</name>
        <dbReference type="ChEBI" id="CHEBI:57692"/>
    </cofactor>
</comment>
<gene>
    <name evidence="6" type="ORF">METZ01_LOCUS418604</name>
</gene>
<dbReference type="AlphaFoldDB" id="A0A382X4F2"/>
<evidence type="ECO:0000256" key="1">
    <source>
        <dbReference type="ARBA" id="ARBA00001974"/>
    </source>
</evidence>
<evidence type="ECO:0000256" key="3">
    <source>
        <dbReference type="ARBA" id="ARBA00022630"/>
    </source>
</evidence>
<dbReference type="InterPro" id="IPR012132">
    <property type="entry name" value="GMC_OxRdtase"/>
</dbReference>
<feature type="domain" description="Glucose-methanol-choline oxidoreductase N-terminal" evidence="5">
    <location>
        <begin position="87"/>
        <end position="110"/>
    </location>
</feature>
<name>A0A382X4F2_9ZZZZ</name>
<accession>A0A382X4F2</accession>
<dbReference type="InterPro" id="IPR000172">
    <property type="entry name" value="GMC_OxRdtase_N"/>
</dbReference>
<dbReference type="SUPFAM" id="SSF51905">
    <property type="entry name" value="FAD/NAD(P)-binding domain"/>
    <property type="match status" value="1"/>
</dbReference>
<evidence type="ECO:0000313" key="6">
    <source>
        <dbReference type="EMBL" id="SVD65750.1"/>
    </source>
</evidence>
<keyword evidence="3" id="KW-0285">Flavoprotein</keyword>
<reference evidence="6" key="1">
    <citation type="submission" date="2018-05" db="EMBL/GenBank/DDBJ databases">
        <authorList>
            <person name="Lanie J.A."/>
            <person name="Ng W.-L."/>
            <person name="Kazmierczak K.M."/>
            <person name="Andrzejewski T.M."/>
            <person name="Davidsen T.M."/>
            <person name="Wayne K.J."/>
            <person name="Tettelin H."/>
            <person name="Glass J.I."/>
            <person name="Rusch D."/>
            <person name="Podicherti R."/>
            <person name="Tsui H.-C.T."/>
            <person name="Winkler M.E."/>
        </authorList>
    </citation>
    <scope>NUCLEOTIDE SEQUENCE</scope>
</reference>
<evidence type="ECO:0000259" key="5">
    <source>
        <dbReference type="PROSITE" id="PS00623"/>
    </source>
</evidence>
<dbReference type="InterPro" id="IPR036188">
    <property type="entry name" value="FAD/NAD-bd_sf"/>
</dbReference>
<dbReference type="PANTHER" id="PTHR11552">
    <property type="entry name" value="GLUCOSE-METHANOL-CHOLINE GMC OXIDOREDUCTASE"/>
    <property type="match status" value="1"/>
</dbReference>
<protein>
    <recommendedName>
        <fullName evidence="5">Glucose-methanol-choline oxidoreductase N-terminal domain-containing protein</fullName>
    </recommendedName>
</protein>
<dbReference type="Pfam" id="PF00732">
    <property type="entry name" value="GMC_oxred_N"/>
    <property type="match status" value="1"/>
</dbReference>
<dbReference type="PROSITE" id="PS00623">
    <property type="entry name" value="GMC_OXRED_1"/>
    <property type="match status" value="1"/>
</dbReference>
<comment type="similarity">
    <text evidence="2">Belongs to the GMC oxidoreductase family.</text>
</comment>
<keyword evidence="4" id="KW-0274">FAD</keyword>
<dbReference type="Gene3D" id="3.30.560.10">
    <property type="entry name" value="Glucose Oxidase, domain 3"/>
    <property type="match status" value="1"/>
</dbReference>